<dbReference type="InterPro" id="IPR007710">
    <property type="entry name" value="Nucleoside_deoxyribTrfase"/>
</dbReference>
<sequence>MKGYLANGLFGLGDRLVNELIAKELRELFNKHNLTLDLYVPQENLAINDKNSYADSIMIADGDDAFLKESDFVIAVIDGVEIDSGVACEIGVATTLGKKVFGLLTDTRQQGTGNKKKIEALINDPTENQFVYRNLYVVGKIKKSGGIYSDIESLKNAILTFAKEK</sequence>
<proteinExistence type="predicted"/>
<dbReference type="Pfam" id="PF05014">
    <property type="entry name" value="Nuc_deoxyrib_tr"/>
    <property type="match status" value="1"/>
</dbReference>
<evidence type="ECO:0000313" key="2">
    <source>
        <dbReference type="Proteomes" id="UP000743899"/>
    </source>
</evidence>
<comment type="caution">
    <text evidence="1">The sequence shown here is derived from an EMBL/GenBank/DDBJ whole genome shotgun (WGS) entry which is preliminary data.</text>
</comment>
<dbReference type="EMBL" id="JAACYS010000050">
    <property type="protein sequence ID" value="NCU18210.1"/>
    <property type="molecule type" value="Genomic_DNA"/>
</dbReference>
<protein>
    <submittedName>
        <fullName evidence="1">Nucleoside 2-deoxyribosyltransferase</fullName>
    </submittedName>
</protein>
<dbReference type="SUPFAM" id="SSF52309">
    <property type="entry name" value="N-(deoxy)ribosyltransferase-like"/>
    <property type="match status" value="1"/>
</dbReference>
<evidence type="ECO:0000313" key="1">
    <source>
        <dbReference type="EMBL" id="NCU18210.1"/>
    </source>
</evidence>
<keyword evidence="2" id="KW-1185">Reference proteome</keyword>
<organism evidence="1 2">
    <name type="scientific">Pallidibacillus pasinlerensis</name>
    <dbReference type="NCBI Taxonomy" id="2703818"/>
    <lineage>
        <taxon>Bacteria</taxon>
        <taxon>Bacillati</taxon>
        <taxon>Bacillota</taxon>
        <taxon>Bacilli</taxon>
        <taxon>Bacillales</taxon>
        <taxon>Bacillaceae</taxon>
        <taxon>Pallidibacillus</taxon>
    </lineage>
</organism>
<accession>A0ABX0A7K0</accession>
<name>A0ABX0A7K0_9BACI</name>
<dbReference type="Proteomes" id="UP000743899">
    <property type="component" value="Unassembled WGS sequence"/>
</dbReference>
<dbReference type="RefSeq" id="WP_161921039.1">
    <property type="nucleotide sequence ID" value="NZ_JAACYS010000050.1"/>
</dbReference>
<reference evidence="1 2" key="1">
    <citation type="submission" date="2020-01" db="EMBL/GenBank/DDBJ databases">
        <title>A novel Bacillus sp. from Pasinler.</title>
        <authorList>
            <person name="Adiguzel A."/>
            <person name="Ay H."/>
            <person name="Baltaci M.O."/>
        </authorList>
    </citation>
    <scope>NUCLEOTIDE SEQUENCE [LARGE SCALE GENOMIC DNA]</scope>
    <source>
        <strain evidence="1 2">P1</strain>
    </source>
</reference>
<gene>
    <name evidence="1" type="ORF">GW534_10830</name>
</gene>
<dbReference type="Gene3D" id="3.40.50.450">
    <property type="match status" value="1"/>
</dbReference>